<dbReference type="AlphaFoldDB" id="A0A5B2XRS9"/>
<evidence type="ECO:0000313" key="2">
    <source>
        <dbReference type="EMBL" id="KAA2265815.1"/>
    </source>
</evidence>
<protein>
    <submittedName>
        <fullName evidence="2">Alpha/beta hydrolase</fullName>
    </submittedName>
</protein>
<dbReference type="RefSeq" id="WP_149848100.1">
    <property type="nucleotide sequence ID" value="NZ_VUOB01000005.1"/>
</dbReference>
<dbReference type="Proteomes" id="UP000323454">
    <property type="component" value="Unassembled WGS sequence"/>
</dbReference>
<dbReference type="Gene3D" id="3.40.50.1820">
    <property type="entry name" value="alpha/beta hydrolase"/>
    <property type="match status" value="1"/>
</dbReference>
<keyword evidence="3" id="KW-1185">Reference proteome</keyword>
<keyword evidence="2" id="KW-0378">Hydrolase</keyword>
<dbReference type="PANTHER" id="PTHR43798">
    <property type="entry name" value="MONOACYLGLYCEROL LIPASE"/>
    <property type="match status" value="1"/>
</dbReference>
<dbReference type="Pfam" id="PF12697">
    <property type="entry name" value="Abhydrolase_6"/>
    <property type="match status" value="1"/>
</dbReference>
<dbReference type="OrthoDB" id="4027744at2"/>
<proteinExistence type="predicted"/>
<gene>
    <name evidence="2" type="ORF">F0L68_04465</name>
</gene>
<dbReference type="PANTHER" id="PTHR43798:SF33">
    <property type="entry name" value="HYDROLASE, PUTATIVE (AFU_ORTHOLOGUE AFUA_2G14860)-RELATED"/>
    <property type="match status" value="1"/>
</dbReference>
<accession>A0A5B2XRS9</accession>
<dbReference type="GO" id="GO:0016020">
    <property type="term" value="C:membrane"/>
    <property type="evidence" value="ECO:0007669"/>
    <property type="project" value="TreeGrafter"/>
</dbReference>
<dbReference type="SUPFAM" id="SSF53474">
    <property type="entry name" value="alpha/beta-Hydrolases"/>
    <property type="match status" value="1"/>
</dbReference>
<comment type="caution">
    <text evidence="2">The sequence shown here is derived from an EMBL/GenBank/DDBJ whole genome shotgun (WGS) entry which is preliminary data.</text>
</comment>
<dbReference type="GO" id="GO:0016787">
    <property type="term" value="F:hydrolase activity"/>
    <property type="evidence" value="ECO:0007669"/>
    <property type="project" value="UniProtKB-KW"/>
</dbReference>
<dbReference type="EMBL" id="VUOB01000005">
    <property type="protein sequence ID" value="KAA2265815.1"/>
    <property type="molecule type" value="Genomic_DNA"/>
</dbReference>
<evidence type="ECO:0000313" key="3">
    <source>
        <dbReference type="Proteomes" id="UP000323454"/>
    </source>
</evidence>
<dbReference type="InterPro" id="IPR029058">
    <property type="entry name" value="AB_hydrolase_fold"/>
</dbReference>
<name>A0A5B2XRS9_9PSEU</name>
<organism evidence="2 3">
    <name type="scientific">Solihabitans fulvus</name>
    <dbReference type="NCBI Taxonomy" id="1892852"/>
    <lineage>
        <taxon>Bacteria</taxon>
        <taxon>Bacillati</taxon>
        <taxon>Actinomycetota</taxon>
        <taxon>Actinomycetes</taxon>
        <taxon>Pseudonocardiales</taxon>
        <taxon>Pseudonocardiaceae</taxon>
        <taxon>Solihabitans</taxon>
    </lineage>
</organism>
<reference evidence="2 3" key="2">
    <citation type="submission" date="2019-09" db="EMBL/GenBank/DDBJ databases">
        <authorList>
            <person name="Jin C."/>
        </authorList>
    </citation>
    <scope>NUCLEOTIDE SEQUENCE [LARGE SCALE GENOMIC DNA]</scope>
    <source>
        <strain evidence="2 3">AN110305</strain>
    </source>
</reference>
<sequence length="263" mass="29021">MIDTPPRAHVLSDGTPGGPCAVFVHGVEDSWRTWGRLADSLGPRWRSVALDVPWRAGNDYRWRWSGAPSDWVGAGLDALDESSFVLVGHSFGANAVLGRLAGGERRANAAVLISPFFRPPGAEVTWRTFDRSRAAFERQVRDGMRMRLRGMAEEDVFELMLTRTCERIGPIGFLAAFEQYVASGHLSLSCVDIPVLVLCGENDPVTFRPHAEALARRLARGIVAGEKDFDHFSHLRRAPDVAQAIEELIGDRGPRHDVRQQGA</sequence>
<dbReference type="InterPro" id="IPR000073">
    <property type="entry name" value="AB_hydrolase_1"/>
</dbReference>
<evidence type="ECO:0000259" key="1">
    <source>
        <dbReference type="Pfam" id="PF12697"/>
    </source>
</evidence>
<dbReference type="InterPro" id="IPR050266">
    <property type="entry name" value="AB_hydrolase_sf"/>
</dbReference>
<feature type="domain" description="AB hydrolase-1" evidence="1">
    <location>
        <begin position="22"/>
        <end position="243"/>
    </location>
</feature>
<reference evidence="2 3" key="1">
    <citation type="submission" date="2019-09" db="EMBL/GenBank/DDBJ databases">
        <title>Goodfellowia gen. nov., a new genus of the Pseudonocardineae related to Actinoalloteichus, containing Goodfellowia coeruleoviolacea gen. nov., comb. nov. gen. nov., comb. nov.</title>
        <authorList>
            <person name="Labeda D."/>
        </authorList>
    </citation>
    <scope>NUCLEOTIDE SEQUENCE [LARGE SCALE GENOMIC DNA]</scope>
    <source>
        <strain evidence="2 3">AN110305</strain>
    </source>
</reference>